<dbReference type="EMBL" id="PQIB02000003">
    <property type="protein sequence ID" value="RLN30432.1"/>
    <property type="molecule type" value="Genomic_DNA"/>
</dbReference>
<dbReference type="Pfam" id="PF00759">
    <property type="entry name" value="Glyco_hydro_9"/>
    <property type="match status" value="1"/>
</dbReference>
<dbReference type="InterPro" id="IPR001701">
    <property type="entry name" value="Glyco_hydro_9"/>
</dbReference>
<dbReference type="GO" id="GO:0030245">
    <property type="term" value="P:cellulose catabolic process"/>
    <property type="evidence" value="ECO:0007669"/>
    <property type="project" value="UniProtKB-KW"/>
</dbReference>
<keyword evidence="7" id="KW-0326">Glycosidase</keyword>
<evidence type="ECO:0000313" key="11">
    <source>
        <dbReference type="Proteomes" id="UP000275267"/>
    </source>
</evidence>
<evidence type="ECO:0000256" key="2">
    <source>
        <dbReference type="ARBA" id="ARBA00007072"/>
    </source>
</evidence>
<dbReference type="OrthoDB" id="692080at2759"/>
<comment type="similarity">
    <text evidence="2">Belongs to the glycosyl hydrolase 9 (cellulase E) family.</text>
</comment>
<evidence type="ECO:0000256" key="1">
    <source>
        <dbReference type="ARBA" id="ARBA00000966"/>
    </source>
</evidence>
<keyword evidence="6" id="KW-0119">Carbohydrate metabolism</keyword>
<evidence type="ECO:0000259" key="9">
    <source>
        <dbReference type="Pfam" id="PF00759"/>
    </source>
</evidence>
<keyword evidence="11" id="KW-1185">Reference proteome</keyword>
<evidence type="ECO:0000256" key="7">
    <source>
        <dbReference type="ARBA" id="ARBA00023295"/>
    </source>
</evidence>
<dbReference type="Gene3D" id="1.50.10.10">
    <property type="match status" value="1"/>
</dbReference>
<protein>
    <recommendedName>
        <fullName evidence="3">cellulase</fullName>
        <ecNumber evidence="3">3.2.1.4</ecNumber>
    </recommendedName>
</protein>
<evidence type="ECO:0000256" key="6">
    <source>
        <dbReference type="ARBA" id="ARBA00023277"/>
    </source>
</evidence>
<dbReference type="InterPro" id="IPR008928">
    <property type="entry name" value="6-hairpin_glycosidase_sf"/>
</dbReference>
<comment type="catalytic activity">
    <reaction evidence="1">
        <text>Endohydrolysis of (1-&gt;4)-beta-D-glucosidic linkages in cellulose, lichenin and cereal beta-D-glucans.</text>
        <dbReference type="EC" id="3.2.1.4"/>
    </reaction>
</comment>
<comment type="caution">
    <text evidence="10">The sequence shown here is derived from an EMBL/GenBank/DDBJ whole genome shotgun (WGS) entry which is preliminary data.</text>
</comment>
<evidence type="ECO:0000256" key="8">
    <source>
        <dbReference type="ARBA" id="ARBA00023326"/>
    </source>
</evidence>
<dbReference type="PANTHER" id="PTHR22298">
    <property type="entry name" value="ENDO-1,4-BETA-GLUCANASE"/>
    <property type="match status" value="1"/>
</dbReference>
<organism evidence="10 11">
    <name type="scientific">Panicum miliaceum</name>
    <name type="common">Proso millet</name>
    <name type="synonym">Broomcorn millet</name>
    <dbReference type="NCBI Taxonomy" id="4540"/>
    <lineage>
        <taxon>Eukaryota</taxon>
        <taxon>Viridiplantae</taxon>
        <taxon>Streptophyta</taxon>
        <taxon>Embryophyta</taxon>
        <taxon>Tracheophyta</taxon>
        <taxon>Spermatophyta</taxon>
        <taxon>Magnoliopsida</taxon>
        <taxon>Liliopsida</taxon>
        <taxon>Poales</taxon>
        <taxon>Poaceae</taxon>
        <taxon>PACMAD clade</taxon>
        <taxon>Panicoideae</taxon>
        <taxon>Panicodae</taxon>
        <taxon>Paniceae</taxon>
        <taxon>Panicinae</taxon>
        <taxon>Panicum</taxon>
        <taxon>Panicum sect. Panicum</taxon>
    </lineage>
</organism>
<evidence type="ECO:0000256" key="5">
    <source>
        <dbReference type="ARBA" id="ARBA00023001"/>
    </source>
</evidence>
<evidence type="ECO:0000256" key="3">
    <source>
        <dbReference type="ARBA" id="ARBA00012601"/>
    </source>
</evidence>
<accession>A0A3L6T132</accession>
<dbReference type="SUPFAM" id="SSF48208">
    <property type="entry name" value="Six-hairpin glycosidases"/>
    <property type="match status" value="1"/>
</dbReference>
<keyword evidence="8" id="KW-0624">Polysaccharide degradation</keyword>
<sequence>MSSPGKITCKGGFDYLSKSTPNPNVLVGAIVGGPDGNDRYNDSRQNFQQAEPSTVTVAPIVGVLARLLHN</sequence>
<evidence type="ECO:0000256" key="4">
    <source>
        <dbReference type="ARBA" id="ARBA00022801"/>
    </source>
</evidence>
<dbReference type="AlphaFoldDB" id="A0A3L6T132"/>
<dbReference type="EC" id="3.2.1.4" evidence="3"/>
<keyword evidence="4" id="KW-0378">Hydrolase</keyword>
<dbReference type="STRING" id="4540.A0A3L6T132"/>
<proteinExistence type="inferred from homology"/>
<name>A0A3L6T132_PANMI</name>
<gene>
    <name evidence="10" type="ORF">C2845_PM05G11370</name>
</gene>
<dbReference type="InterPro" id="IPR012341">
    <property type="entry name" value="6hp_glycosidase-like_sf"/>
</dbReference>
<reference evidence="11" key="1">
    <citation type="journal article" date="2019" name="Nat. Commun.">
        <title>The genome of broomcorn millet.</title>
        <authorList>
            <person name="Zou C."/>
            <person name="Miki D."/>
            <person name="Li D."/>
            <person name="Tang Q."/>
            <person name="Xiao L."/>
            <person name="Rajput S."/>
            <person name="Deng P."/>
            <person name="Jia W."/>
            <person name="Huang R."/>
            <person name="Zhang M."/>
            <person name="Sun Y."/>
            <person name="Hu J."/>
            <person name="Fu X."/>
            <person name="Schnable P.S."/>
            <person name="Li F."/>
            <person name="Zhang H."/>
            <person name="Feng B."/>
            <person name="Zhu X."/>
            <person name="Liu R."/>
            <person name="Schnable J.C."/>
            <person name="Zhu J.-K."/>
            <person name="Zhang H."/>
        </authorList>
    </citation>
    <scope>NUCLEOTIDE SEQUENCE [LARGE SCALE GENOMIC DNA]</scope>
</reference>
<dbReference type="GO" id="GO:0008810">
    <property type="term" value="F:cellulase activity"/>
    <property type="evidence" value="ECO:0007669"/>
    <property type="project" value="UniProtKB-EC"/>
</dbReference>
<keyword evidence="5" id="KW-0136">Cellulose degradation</keyword>
<evidence type="ECO:0000313" key="10">
    <source>
        <dbReference type="EMBL" id="RLN30432.1"/>
    </source>
</evidence>
<dbReference type="Proteomes" id="UP000275267">
    <property type="component" value="Unassembled WGS sequence"/>
</dbReference>
<feature type="domain" description="Glycoside hydrolase family 9" evidence="9">
    <location>
        <begin position="17"/>
        <end position="64"/>
    </location>
</feature>